<keyword evidence="2" id="KW-1185">Reference proteome</keyword>
<proteinExistence type="predicted"/>
<evidence type="ECO:0000313" key="2">
    <source>
        <dbReference type="Proteomes" id="UP001168821"/>
    </source>
</evidence>
<dbReference type="EMBL" id="JALNTZ010000007">
    <property type="protein sequence ID" value="KAJ3646793.1"/>
    <property type="molecule type" value="Genomic_DNA"/>
</dbReference>
<sequence>MQALENDPYSAKLIPLMYDLLILIEKNKVNHFKKRLSEASMWDIRRTKSGLKLILEAIKWNSFFRKEIFDHLLHDCYSCCSEDFIVANEFGKTAIEVAWDQKNNNTQYYLCELLKSSSYLEKVIKNTVSNSSDYIDEEHITSLLTYATDLPDIFDRQ</sequence>
<protein>
    <submittedName>
        <fullName evidence="1">Uncharacterized protein</fullName>
    </submittedName>
</protein>
<comment type="caution">
    <text evidence="1">The sequence shown here is derived from an EMBL/GenBank/DDBJ whole genome shotgun (WGS) entry which is preliminary data.</text>
</comment>
<dbReference type="AlphaFoldDB" id="A0AA38M804"/>
<name>A0AA38M804_9CUCU</name>
<evidence type="ECO:0000313" key="1">
    <source>
        <dbReference type="EMBL" id="KAJ3646793.1"/>
    </source>
</evidence>
<reference evidence="1" key="1">
    <citation type="journal article" date="2023" name="G3 (Bethesda)">
        <title>Whole genome assemblies of Zophobas morio and Tenebrio molitor.</title>
        <authorList>
            <person name="Kaur S."/>
            <person name="Stinson S.A."/>
            <person name="diCenzo G.C."/>
        </authorList>
    </citation>
    <scope>NUCLEOTIDE SEQUENCE</scope>
    <source>
        <strain evidence="1">QUZm001</strain>
    </source>
</reference>
<accession>A0AA38M804</accession>
<gene>
    <name evidence="1" type="ORF">Zmor_024365</name>
</gene>
<organism evidence="1 2">
    <name type="scientific">Zophobas morio</name>
    <dbReference type="NCBI Taxonomy" id="2755281"/>
    <lineage>
        <taxon>Eukaryota</taxon>
        <taxon>Metazoa</taxon>
        <taxon>Ecdysozoa</taxon>
        <taxon>Arthropoda</taxon>
        <taxon>Hexapoda</taxon>
        <taxon>Insecta</taxon>
        <taxon>Pterygota</taxon>
        <taxon>Neoptera</taxon>
        <taxon>Endopterygota</taxon>
        <taxon>Coleoptera</taxon>
        <taxon>Polyphaga</taxon>
        <taxon>Cucujiformia</taxon>
        <taxon>Tenebrionidae</taxon>
        <taxon>Zophobas</taxon>
    </lineage>
</organism>
<dbReference type="Proteomes" id="UP001168821">
    <property type="component" value="Unassembled WGS sequence"/>
</dbReference>